<evidence type="ECO:0000256" key="2">
    <source>
        <dbReference type="SAM" id="Phobius"/>
    </source>
</evidence>
<reference evidence="4" key="1">
    <citation type="journal article" date="2021" name="Open Biol.">
        <title>Shared evolutionary footprints suggest mitochondrial oxidative damage underlies multiple complex I losses in fungi.</title>
        <authorList>
            <person name="Schikora-Tamarit M.A."/>
            <person name="Marcet-Houben M."/>
            <person name="Nosek J."/>
            <person name="Gabaldon T."/>
        </authorList>
    </citation>
    <scope>NUCLEOTIDE SEQUENCE</scope>
    <source>
        <strain evidence="4">CBS2887</strain>
    </source>
</reference>
<dbReference type="Gene3D" id="3.40.50.12780">
    <property type="entry name" value="N-terminal domain of ligase-like"/>
    <property type="match status" value="3"/>
</dbReference>
<dbReference type="InterPro" id="IPR025110">
    <property type="entry name" value="AMP-bd_C"/>
</dbReference>
<feature type="domain" description="DMAP1-binding" evidence="3">
    <location>
        <begin position="10"/>
        <end position="109"/>
    </location>
</feature>
<comment type="caution">
    <text evidence="4">The sequence shown here is derived from an EMBL/GenBank/DDBJ whole genome shotgun (WGS) entry which is preliminary data.</text>
</comment>
<dbReference type="PROSITE" id="PS51912">
    <property type="entry name" value="DMAP1_BIND"/>
    <property type="match status" value="1"/>
</dbReference>
<evidence type="ECO:0000313" key="5">
    <source>
        <dbReference type="Proteomes" id="UP000774326"/>
    </source>
</evidence>
<dbReference type="GO" id="GO:0005829">
    <property type="term" value="C:cytosol"/>
    <property type="evidence" value="ECO:0007669"/>
    <property type="project" value="TreeGrafter"/>
</dbReference>
<feature type="compositionally biased region" description="Polar residues" evidence="1">
    <location>
        <begin position="70"/>
        <end position="90"/>
    </location>
</feature>
<keyword evidence="2" id="KW-0812">Transmembrane</keyword>
<reference evidence="4" key="2">
    <citation type="submission" date="2021-01" db="EMBL/GenBank/DDBJ databases">
        <authorList>
            <person name="Schikora-Tamarit M.A."/>
        </authorList>
    </citation>
    <scope>NUCLEOTIDE SEQUENCE</scope>
    <source>
        <strain evidence="4">CBS2887</strain>
    </source>
</reference>
<dbReference type="InterPro" id="IPR000873">
    <property type="entry name" value="AMP-dep_synth/lig_dom"/>
</dbReference>
<dbReference type="Gene3D" id="3.30.300.30">
    <property type="match status" value="2"/>
</dbReference>
<gene>
    <name evidence="4" type="ORF">WICPIJ_004498</name>
</gene>
<dbReference type="Pfam" id="PF00501">
    <property type="entry name" value="AMP-binding"/>
    <property type="match status" value="2"/>
</dbReference>
<dbReference type="InterPro" id="IPR010506">
    <property type="entry name" value="DMAP1-bd"/>
</dbReference>
<keyword evidence="2" id="KW-0472">Membrane</keyword>
<feature type="transmembrane region" description="Helical" evidence="2">
    <location>
        <begin position="280"/>
        <end position="301"/>
    </location>
</feature>
<dbReference type="OrthoDB" id="69964at2759"/>
<dbReference type="InterPro" id="IPR056881">
    <property type="entry name" value="Mug62_dom"/>
</dbReference>
<dbReference type="Pfam" id="PF23024">
    <property type="entry name" value="AMP-dom_DIP2-like"/>
    <property type="match status" value="1"/>
</dbReference>
<dbReference type="SUPFAM" id="SSF56801">
    <property type="entry name" value="Acetyl-CoA synthetase-like"/>
    <property type="match status" value="2"/>
</dbReference>
<dbReference type="Proteomes" id="UP000774326">
    <property type="component" value="Unassembled WGS sequence"/>
</dbReference>
<evidence type="ECO:0000256" key="1">
    <source>
        <dbReference type="SAM" id="MobiDB-lite"/>
    </source>
</evidence>
<dbReference type="PANTHER" id="PTHR22754">
    <property type="entry name" value="DISCO-INTERACTING PROTEIN 2 DIP2 -RELATED"/>
    <property type="match status" value="1"/>
</dbReference>
<dbReference type="Pfam" id="PF06464">
    <property type="entry name" value="DMAP_binding"/>
    <property type="match status" value="1"/>
</dbReference>
<organism evidence="4 5">
    <name type="scientific">Wickerhamomyces pijperi</name>
    <name type="common">Yeast</name>
    <name type="synonym">Pichia pijperi</name>
    <dbReference type="NCBI Taxonomy" id="599730"/>
    <lineage>
        <taxon>Eukaryota</taxon>
        <taxon>Fungi</taxon>
        <taxon>Dikarya</taxon>
        <taxon>Ascomycota</taxon>
        <taxon>Saccharomycotina</taxon>
        <taxon>Saccharomycetes</taxon>
        <taxon>Phaffomycetales</taxon>
        <taxon>Wickerhamomycetaceae</taxon>
        <taxon>Wickerhamomyces</taxon>
    </lineage>
</organism>
<dbReference type="InterPro" id="IPR045851">
    <property type="entry name" value="AMP-bd_C_sf"/>
</dbReference>
<protein>
    <recommendedName>
        <fullName evidence="3">DMAP1-binding domain-containing protein</fullName>
    </recommendedName>
</protein>
<keyword evidence="2" id="KW-1133">Transmembrane helix</keyword>
<proteinExistence type="predicted"/>
<sequence length="1622" mass="180774">MDNTSIPSSSTTSHTSATNQALKNLDQEFADGLLTEKGYQKKKALILSDFSELQGNHSSSSLLNSSLISRTPSSTTHNHPIASQHQHVKNQSIDAGSIASGLTNSNNSYLQHMSHKYNQSISSTPNSLHQTNSGHNQHIRNYSVATTNSSLNQYQLQQESIQNPDLYYLHSNNNDPSFLPSFQDQELQKPLEPRKLPKSTPFSTINSLASILRSRGCSATYGHETSFSIVDSKGKQTTSISWEKLYLKAEKIAQMIRDKSGMYTGDRVCLIYQDVETIEFAIALFGCFLAGVVAVPLALSWNMKEIIGVMTTSQAGLCLTTEAVFKYLEKKVADSVHAASSGGASAYKWPKGMDFWKTNVLGSFHQSRKDKKNSQRPVLQLSDLAYIEFSKSPDGTLNGVCVSHKTLMNQMRTLTAVISSNPNFNGASFERPIDNKGKTPTVRQRRNVMLNILDTRKSVGLICGILLNVYSGNVMVWTPASILNTAGLYAHIVTKYQISILLNDYLNLKQVVYNYQSFPQYTRKFSSKYPVDFSLVKMVLIHTLIVDGEFHEILTNRWLKPLGCKNVKDVVSPLLTLTEFGGMVISMRDWIGGEEKLNTKMISMDVDEYDSISDLTAANIPSSSPTADSSSVAISELLIDKQSLTSNTVQILSDTPTPSQLETLTRSSQYLRIGSFGFPLPDATLAIVNPETRYLSQSMQVGEIWIHSVSLPSSFWNSDDNSREIFKAKCMDYEGELDLEFLRTGLLGFTYNGKVYVLGLYEDRFRQRVITSSSTGESDYSYHYLDHIAYTLTRHIPQRRISDAAAFDTLINNEYLPVILLESPLAIPNEVTGAVDITELDNLASKALAVLTKFHDIRPYCVLIVRPEALPRTMKSGIPGVANFLCKRLFQEGSIRSVYVKFNVNSGGIREIPRSRYYLDSIWSEYVSRARSQSLRDVAELQMSGLDLRDVSVDSRSGSALTGFNSILEIFKWRVKNQPDELAIATVIGKQGTSTRGLSWRKFELKVISVINLLIDQIRKRKLLIKVGSASSTVIGLMFTLSDDYIASLYACLLMGFSVVPLNAIDRNRAFEDIPSLVSIVKDFSIQMILVNGDVESLVKNKPISNYLKQSSVLASVKFKSVSKLSAPSSSSKLTVTNMEPTIKKTTGSSASSNNSSSVVLINFSEDNKRTGVHYNLQTLTQLCKILKETCQLQPHSPHLACVRHTNGLGFLQSGIVGVYLGAATYILPPVEFALNPSLFYQVVQRYKIKDVYITTQMVSHSIKNVRVRSTSVSSHTSTTASVDLRLDKLQNMLIPFESSRPAINLMNHFLYKFSQSAKLAPTAVSYAYTHQLSPIVTLRSYLSFEPVDLYVDTEALRLGLISVVDPTRFNSFNVIRLQDSGIVPVCTQVVIVNPETREVCKVGEYGEIWVCSEGNSQGIVNNLKELRAQQNPNFIQKQFQYGAMLANSDNQLQYIRTGDLGFLHTITSTANLIDYQSLFVLGPLANTIESLGLMHFVTDIEATIESCHRDIKANGSVIFKADGFNICVIDTTRVKYLSSLVPVVFNEVLRRHRLVLDVVAFTESNGIPYSRLGDKQRSKLINMWNDRKLKLRVKYGSGQGEIALIETVRKFEEEEDQQNQK</sequence>
<keyword evidence="5" id="KW-1185">Reference proteome</keyword>
<evidence type="ECO:0000313" key="4">
    <source>
        <dbReference type="EMBL" id="KAH3684527.1"/>
    </source>
</evidence>
<name>A0A9P8Q590_WICPI</name>
<feature type="region of interest" description="Disordered" evidence="1">
    <location>
        <begin position="56"/>
        <end position="90"/>
    </location>
</feature>
<dbReference type="EMBL" id="JAEUBG010002418">
    <property type="protein sequence ID" value="KAH3684527.1"/>
    <property type="molecule type" value="Genomic_DNA"/>
</dbReference>
<dbReference type="Pfam" id="PF24919">
    <property type="entry name" value="Mug62"/>
    <property type="match status" value="1"/>
</dbReference>
<feature type="compositionally biased region" description="Low complexity" evidence="1">
    <location>
        <begin position="58"/>
        <end position="69"/>
    </location>
</feature>
<evidence type="ECO:0000259" key="3">
    <source>
        <dbReference type="PROSITE" id="PS51912"/>
    </source>
</evidence>
<dbReference type="InterPro" id="IPR042099">
    <property type="entry name" value="ANL_N_sf"/>
</dbReference>
<dbReference type="PANTHER" id="PTHR22754:SF32">
    <property type="entry name" value="DISCO-INTERACTING PROTEIN 2"/>
    <property type="match status" value="1"/>
</dbReference>
<accession>A0A9P8Q590</accession>